<sequence>MNADEIASRCASLSLETDSMEPRIVLETPLKEAGEPYDSGGSSSVPEYKFGTWMRAESPPKVRYSRTVNETSSGARKQNQGSIVPRSPGHEDTRGVPDPLEPPHARGFPDPLEPPHATSTTPMQPPPLISGSGSIYPIHNPHDPNSNKMTALHGAGSLRAAVGATKNSDLHGAGSLRAAVGVTKNSDLHGLALVTSLGPGKAHDVGMVVGVKRAVQREETEAGFLGEGDAKESLGFDATGLVDQSEVAAAHVPCVELVATHVLGGLPHGNSGHVLARDQAGHVGASLVHPCMVFLDGQGSAAHVLPKMAAFNDYTHADYVPPCLGLEHDLVLPCLGFEHGLPLHCEGEPEATVAANFIFAAHVGAAMTGVLPPSTAAMEVDRKHFKWKRVARRGMVGSGDELQMPCLGKRVVSEPLEGGGRSETVKRSRVAPVRLGGVCDNIGRCSASLGRWNSLNRASLQRGINTKLLELASLNRSVSAGSWRDIWLVEKELDDLLLQEEIYWRQRSRVSWLKFGDRNSKFFHAKASARRKFNEILGLSDERGKQVAPGPGSLAGRVLKHIYFPRTSFLRAKVTASASLVWRSILWGRALIEKGSRWRVGSGSSVSILQDRWLPRPSSFKIIASCSMAGDAMVASLKSASGAWDSALVRSSFAPIDADCILSLPTSVCSCPDKLMWHHSKDGKYSVKSGYWLASSLAWDGTSSSSPSAGSSWWKFLWGLNIPAKVRMFVWRACRNLLPTRSLLAARRVPVGSGCPLCDAVVESVLHSLWLCRSLAESKAAVPFLASLRLPAEGSFLDFILACFSILLVHEMELLLVLLWRFWFRHNLAMHSAPLLSVEDTVGWSERFLVDFQAAVAVPNVRCDLVVERWLAPSPGWVKINSDVAVDVRGRRLGFGVVIRDCTGKVLVSYTSLLLGLFSSDIGEALAILLGLRLAIDMGLSTVCVESDAASVVKQLSSRVTSCSDIGLILDDILSLVVNFADLSFLSVRRSTNIVAHGLAKFALSHQPVGVRLGSVPSSLALVVLDDSRGCP</sequence>
<gene>
    <name evidence="4" type="ORF">JRO89_XS03G0320200</name>
</gene>
<evidence type="ECO:0000259" key="2">
    <source>
        <dbReference type="Pfam" id="PF13456"/>
    </source>
</evidence>
<dbReference type="CDD" id="cd06222">
    <property type="entry name" value="RNase_H_like"/>
    <property type="match status" value="1"/>
</dbReference>
<keyword evidence="5" id="KW-1185">Reference proteome</keyword>
<accession>A0ABQ8ID83</accession>
<dbReference type="PANTHER" id="PTHR47074:SF48">
    <property type="entry name" value="POLYNUCLEOTIDYL TRANSFERASE, RIBONUCLEASE H-LIKE SUPERFAMILY PROTEIN"/>
    <property type="match status" value="1"/>
</dbReference>
<proteinExistence type="predicted"/>
<evidence type="ECO:0000313" key="4">
    <source>
        <dbReference type="EMBL" id="KAH7574608.1"/>
    </source>
</evidence>
<evidence type="ECO:0008006" key="6">
    <source>
        <dbReference type="Google" id="ProtNLM"/>
    </source>
</evidence>
<dbReference type="PANTHER" id="PTHR47074">
    <property type="entry name" value="BNAC02G40300D PROTEIN"/>
    <property type="match status" value="1"/>
</dbReference>
<evidence type="ECO:0000313" key="5">
    <source>
        <dbReference type="Proteomes" id="UP000827721"/>
    </source>
</evidence>
<comment type="caution">
    <text evidence="4">The sequence shown here is derived from an EMBL/GenBank/DDBJ whole genome shotgun (WGS) entry which is preliminary data.</text>
</comment>
<dbReference type="InterPro" id="IPR044730">
    <property type="entry name" value="RNase_H-like_dom_plant"/>
</dbReference>
<dbReference type="InterPro" id="IPR026960">
    <property type="entry name" value="RVT-Znf"/>
</dbReference>
<evidence type="ECO:0000259" key="3">
    <source>
        <dbReference type="Pfam" id="PF13966"/>
    </source>
</evidence>
<name>A0ABQ8ID83_9ROSI</name>
<evidence type="ECO:0000256" key="1">
    <source>
        <dbReference type="SAM" id="MobiDB-lite"/>
    </source>
</evidence>
<reference evidence="4 5" key="1">
    <citation type="submission" date="2021-02" db="EMBL/GenBank/DDBJ databases">
        <title>Plant Genome Project.</title>
        <authorList>
            <person name="Zhang R.-G."/>
        </authorList>
    </citation>
    <scope>NUCLEOTIDE SEQUENCE [LARGE SCALE GENOMIC DNA]</scope>
    <source>
        <tissue evidence="4">Leaves</tissue>
    </source>
</reference>
<feature type="domain" description="RNase H type-1" evidence="2">
    <location>
        <begin position="881"/>
        <end position="1003"/>
    </location>
</feature>
<dbReference type="Pfam" id="PF13966">
    <property type="entry name" value="zf-RVT"/>
    <property type="match status" value="1"/>
</dbReference>
<feature type="compositionally biased region" description="Polar residues" evidence="1">
    <location>
        <begin position="66"/>
        <end position="82"/>
    </location>
</feature>
<dbReference type="InterPro" id="IPR052929">
    <property type="entry name" value="RNase_H-like_EbsB-rel"/>
</dbReference>
<organism evidence="4 5">
    <name type="scientific">Xanthoceras sorbifolium</name>
    <dbReference type="NCBI Taxonomy" id="99658"/>
    <lineage>
        <taxon>Eukaryota</taxon>
        <taxon>Viridiplantae</taxon>
        <taxon>Streptophyta</taxon>
        <taxon>Embryophyta</taxon>
        <taxon>Tracheophyta</taxon>
        <taxon>Spermatophyta</taxon>
        <taxon>Magnoliopsida</taxon>
        <taxon>eudicotyledons</taxon>
        <taxon>Gunneridae</taxon>
        <taxon>Pentapetalae</taxon>
        <taxon>rosids</taxon>
        <taxon>malvids</taxon>
        <taxon>Sapindales</taxon>
        <taxon>Sapindaceae</taxon>
        <taxon>Xanthoceroideae</taxon>
        <taxon>Xanthoceras</taxon>
    </lineage>
</organism>
<protein>
    <recommendedName>
        <fullName evidence="6">RNase H type-1 domain-containing protein</fullName>
    </recommendedName>
</protein>
<dbReference type="EMBL" id="JAFEMO010000003">
    <property type="protein sequence ID" value="KAH7574608.1"/>
    <property type="molecule type" value="Genomic_DNA"/>
</dbReference>
<dbReference type="InterPro" id="IPR012337">
    <property type="entry name" value="RNaseH-like_sf"/>
</dbReference>
<dbReference type="Gene3D" id="3.30.420.10">
    <property type="entry name" value="Ribonuclease H-like superfamily/Ribonuclease H"/>
    <property type="match status" value="1"/>
</dbReference>
<feature type="region of interest" description="Disordered" evidence="1">
    <location>
        <begin position="53"/>
        <end position="151"/>
    </location>
</feature>
<dbReference type="SUPFAM" id="SSF53098">
    <property type="entry name" value="Ribonuclease H-like"/>
    <property type="match status" value="1"/>
</dbReference>
<dbReference type="InterPro" id="IPR036397">
    <property type="entry name" value="RNaseH_sf"/>
</dbReference>
<dbReference type="Pfam" id="PF13456">
    <property type="entry name" value="RVT_3"/>
    <property type="match status" value="1"/>
</dbReference>
<dbReference type="InterPro" id="IPR002156">
    <property type="entry name" value="RNaseH_domain"/>
</dbReference>
<dbReference type="Proteomes" id="UP000827721">
    <property type="component" value="Unassembled WGS sequence"/>
</dbReference>
<feature type="domain" description="Reverse transcriptase zinc-binding" evidence="3">
    <location>
        <begin position="709"/>
        <end position="773"/>
    </location>
</feature>